<evidence type="ECO:0000259" key="2">
    <source>
        <dbReference type="PROSITE" id="PS51410"/>
    </source>
</evidence>
<protein>
    <recommendedName>
        <fullName evidence="2">Biopterin-dependent aromatic amino acid hydroxylase family profile domain-containing protein</fullName>
    </recommendedName>
</protein>
<organism evidence="3 4">
    <name type="scientific">Paractinoplanes pyxinae</name>
    <dbReference type="NCBI Taxonomy" id="2997416"/>
    <lineage>
        <taxon>Bacteria</taxon>
        <taxon>Bacillati</taxon>
        <taxon>Actinomycetota</taxon>
        <taxon>Actinomycetes</taxon>
        <taxon>Micromonosporales</taxon>
        <taxon>Micromonosporaceae</taxon>
        <taxon>Paractinoplanes</taxon>
    </lineage>
</organism>
<feature type="compositionally biased region" description="Low complexity" evidence="1">
    <location>
        <begin position="1"/>
        <end position="22"/>
    </location>
</feature>
<reference evidence="3" key="1">
    <citation type="submission" date="2022-11" db="EMBL/GenBank/DDBJ databases">
        <authorList>
            <person name="Somphong A."/>
            <person name="Phongsopitanun W."/>
        </authorList>
    </citation>
    <scope>NUCLEOTIDE SEQUENCE</scope>
    <source>
        <strain evidence="3">Pm04-4</strain>
    </source>
</reference>
<dbReference type="PROSITE" id="PS51410">
    <property type="entry name" value="BH4_AAA_HYDROXYL_2"/>
    <property type="match status" value="1"/>
</dbReference>
<accession>A0ABT4BFC8</accession>
<sequence>MPVGAGDAGATDGAAGDVGEAGWRTGEIGPDVKPNEVRLVPAGVAGP</sequence>
<evidence type="ECO:0000313" key="3">
    <source>
        <dbReference type="EMBL" id="MCY1144657.1"/>
    </source>
</evidence>
<dbReference type="RefSeq" id="WP_267569237.1">
    <property type="nucleotide sequence ID" value="NZ_JAPNTZ010000021.1"/>
</dbReference>
<dbReference type="EMBL" id="JAPNTZ010000021">
    <property type="protein sequence ID" value="MCY1144657.1"/>
    <property type="molecule type" value="Genomic_DNA"/>
</dbReference>
<dbReference type="Proteomes" id="UP001151002">
    <property type="component" value="Unassembled WGS sequence"/>
</dbReference>
<proteinExistence type="predicted"/>
<comment type="caution">
    <text evidence="3">The sequence shown here is derived from an EMBL/GenBank/DDBJ whole genome shotgun (WGS) entry which is preliminary data.</text>
</comment>
<dbReference type="InterPro" id="IPR019774">
    <property type="entry name" value="Aromatic-AA_hydroxylase_C"/>
</dbReference>
<gene>
    <name evidence="3" type="ORF">OWR29_42225</name>
</gene>
<feature type="region of interest" description="Disordered" evidence="1">
    <location>
        <begin position="1"/>
        <end position="47"/>
    </location>
</feature>
<evidence type="ECO:0000256" key="1">
    <source>
        <dbReference type="SAM" id="MobiDB-lite"/>
    </source>
</evidence>
<keyword evidence="4" id="KW-1185">Reference proteome</keyword>
<evidence type="ECO:0000313" key="4">
    <source>
        <dbReference type="Proteomes" id="UP001151002"/>
    </source>
</evidence>
<feature type="domain" description="Biopterin-dependent aromatic amino acid hydroxylase family profile" evidence="2">
    <location>
        <begin position="1"/>
        <end position="47"/>
    </location>
</feature>
<name>A0ABT4BFC8_9ACTN</name>